<reference evidence="4" key="1">
    <citation type="journal article" date="2020" name="Nature">
        <title>Giant virus diversity and host interactions through global metagenomics.</title>
        <authorList>
            <person name="Schulz F."/>
            <person name="Roux S."/>
            <person name="Paez-Espino D."/>
            <person name="Jungbluth S."/>
            <person name="Walsh D.A."/>
            <person name="Denef V.J."/>
            <person name="McMahon K.D."/>
            <person name="Konstantinidis K.T."/>
            <person name="Eloe-Fadrosh E.A."/>
            <person name="Kyrpides N.C."/>
            <person name="Woyke T."/>
        </authorList>
    </citation>
    <scope>NUCLEOTIDE SEQUENCE</scope>
    <source>
        <strain evidence="4">GVMAG-S-3300013286-35</strain>
    </source>
</reference>
<dbReference type="EMBL" id="MN740994">
    <property type="protein sequence ID" value="QHU22022.1"/>
    <property type="molecule type" value="Genomic_DNA"/>
</dbReference>
<dbReference type="GO" id="GO:0006353">
    <property type="term" value="P:DNA-templated transcription termination"/>
    <property type="evidence" value="ECO:0007669"/>
    <property type="project" value="InterPro"/>
</dbReference>
<sequence>MNIPETFYIALCVTILMLGVVYWFWTQIQYLQKKVNLLDNVVYEMKTLVSNLPGPHMAPQFIAEPTYPKPVDVDSVPYQPPPESVAGDLEAERLDTETEFETFAQPKPVENYAPPPEPIVAEQLEEVNDDLQPGAPIQTESKKKTAEQDASGLDSPLNSLSIKELRSMAEANSIPGASEMRKRDLVRVLRSKVSRIINNSGPDNVLSLDAIDAPSSD</sequence>
<feature type="domain" description="Rho termination factor-like N-terminal" evidence="3">
    <location>
        <begin position="156"/>
        <end position="197"/>
    </location>
</feature>
<proteinExistence type="predicted"/>
<feature type="region of interest" description="Disordered" evidence="1">
    <location>
        <begin position="132"/>
        <end position="158"/>
    </location>
</feature>
<keyword evidence="2" id="KW-0472">Membrane</keyword>
<feature type="transmembrane region" description="Helical" evidence="2">
    <location>
        <begin position="6"/>
        <end position="25"/>
    </location>
</feature>
<keyword evidence="2" id="KW-0812">Transmembrane</keyword>
<evidence type="ECO:0000259" key="3">
    <source>
        <dbReference type="SMART" id="SM00959"/>
    </source>
</evidence>
<organism evidence="4">
    <name type="scientific">viral metagenome</name>
    <dbReference type="NCBI Taxonomy" id="1070528"/>
    <lineage>
        <taxon>unclassified sequences</taxon>
        <taxon>metagenomes</taxon>
        <taxon>organismal metagenomes</taxon>
    </lineage>
</organism>
<dbReference type="AlphaFoldDB" id="A0A6C0KVL4"/>
<dbReference type="Pfam" id="PF07498">
    <property type="entry name" value="Rho_N"/>
    <property type="match status" value="1"/>
</dbReference>
<accession>A0A6C0KVL4</accession>
<evidence type="ECO:0000256" key="2">
    <source>
        <dbReference type="SAM" id="Phobius"/>
    </source>
</evidence>
<dbReference type="InterPro" id="IPR011112">
    <property type="entry name" value="Rho-like_N"/>
</dbReference>
<protein>
    <recommendedName>
        <fullName evidence="3">Rho termination factor-like N-terminal domain-containing protein</fullName>
    </recommendedName>
</protein>
<keyword evidence="2" id="KW-1133">Transmembrane helix</keyword>
<dbReference type="SMART" id="SM00959">
    <property type="entry name" value="Rho_N"/>
    <property type="match status" value="1"/>
</dbReference>
<evidence type="ECO:0000256" key="1">
    <source>
        <dbReference type="SAM" id="MobiDB-lite"/>
    </source>
</evidence>
<name>A0A6C0KVL4_9ZZZZ</name>
<evidence type="ECO:0000313" key="4">
    <source>
        <dbReference type="EMBL" id="QHU22022.1"/>
    </source>
</evidence>